<dbReference type="AlphaFoldDB" id="A0A8S1F6E2"/>
<evidence type="ECO:0000256" key="1">
    <source>
        <dbReference type="ARBA" id="ARBA00004123"/>
    </source>
</evidence>
<evidence type="ECO:0000256" key="3">
    <source>
        <dbReference type="ARBA" id="ARBA00025734"/>
    </source>
</evidence>
<name>A0A8S1F6E2_9PELO</name>
<dbReference type="EMBL" id="CADEPM010000006">
    <property type="protein sequence ID" value="CAB3407402.1"/>
    <property type="molecule type" value="Genomic_DNA"/>
</dbReference>
<sequence>MRRVVADQSAAFQSDHFLARLANYTDARFALFEHAPAAERRQRFRALIQQHKLPLTFIETGVNVPLVLETHQDDGIEIAFRSAAFIFNGVWVRVIGTMSLNSLEGPVRFEMDTGEHGDEVAYLTETELQILRDRGLSV</sequence>
<evidence type="ECO:0000313" key="5">
    <source>
        <dbReference type="Proteomes" id="UP000494206"/>
    </source>
</evidence>
<comment type="similarity">
    <text evidence="3">Belongs to the CBF-beta family.</text>
</comment>
<dbReference type="InterPro" id="IPR036552">
    <property type="entry name" value="CBF_bsu_sf"/>
</dbReference>
<accession>A0A8S1F6E2</accession>
<evidence type="ECO:0000313" key="4">
    <source>
        <dbReference type="EMBL" id="CAB3407402.1"/>
    </source>
</evidence>
<dbReference type="GO" id="GO:0003713">
    <property type="term" value="F:transcription coactivator activity"/>
    <property type="evidence" value="ECO:0007669"/>
    <property type="project" value="InterPro"/>
</dbReference>
<dbReference type="SUPFAM" id="SSF50723">
    <property type="entry name" value="Core binding factor beta, CBF"/>
    <property type="match status" value="1"/>
</dbReference>
<dbReference type="PANTHER" id="PTHR10276">
    <property type="entry name" value="CORE-BINDING FACTOR, BETA SUBUNIT"/>
    <property type="match status" value="1"/>
</dbReference>
<dbReference type="Gene3D" id="2.40.250.10">
    <property type="entry name" value="Core binding factor, beta subunit"/>
    <property type="match status" value="1"/>
</dbReference>
<evidence type="ECO:0000256" key="2">
    <source>
        <dbReference type="ARBA" id="ARBA00023242"/>
    </source>
</evidence>
<organism evidence="4 5">
    <name type="scientific">Caenorhabditis bovis</name>
    <dbReference type="NCBI Taxonomy" id="2654633"/>
    <lineage>
        <taxon>Eukaryota</taxon>
        <taxon>Metazoa</taxon>
        <taxon>Ecdysozoa</taxon>
        <taxon>Nematoda</taxon>
        <taxon>Chromadorea</taxon>
        <taxon>Rhabditida</taxon>
        <taxon>Rhabditina</taxon>
        <taxon>Rhabditomorpha</taxon>
        <taxon>Rhabditoidea</taxon>
        <taxon>Rhabditidae</taxon>
        <taxon>Peloderinae</taxon>
        <taxon>Caenorhabditis</taxon>
    </lineage>
</organism>
<proteinExistence type="inferred from homology"/>
<dbReference type="Pfam" id="PF02312">
    <property type="entry name" value="CBF_beta"/>
    <property type="match status" value="1"/>
</dbReference>
<dbReference type="GO" id="GO:0016513">
    <property type="term" value="C:core-binding factor complex"/>
    <property type="evidence" value="ECO:0007669"/>
    <property type="project" value="TreeGrafter"/>
</dbReference>
<dbReference type="Proteomes" id="UP000494206">
    <property type="component" value="Unassembled WGS sequence"/>
</dbReference>
<dbReference type="PANTHER" id="PTHR10276:SF3">
    <property type="entry name" value="CORE-BINDING FACTOR SUBUNIT BETA"/>
    <property type="match status" value="1"/>
</dbReference>
<comment type="subcellular location">
    <subcellularLocation>
        <location evidence="1">Nucleus</location>
    </subcellularLocation>
</comment>
<reference evidence="4 5" key="1">
    <citation type="submission" date="2020-04" db="EMBL/GenBank/DDBJ databases">
        <authorList>
            <person name="Laetsch R D."/>
            <person name="Stevens L."/>
            <person name="Kumar S."/>
            <person name="Blaxter L. M."/>
        </authorList>
    </citation>
    <scope>NUCLEOTIDE SEQUENCE [LARGE SCALE GENOMIC DNA]</scope>
</reference>
<comment type="caution">
    <text evidence="4">The sequence shown here is derived from an EMBL/GenBank/DDBJ whole genome shotgun (WGS) entry which is preliminary data.</text>
</comment>
<dbReference type="GO" id="GO:0043565">
    <property type="term" value="F:sequence-specific DNA binding"/>
    <property type="evidence" value="ECO:0007669"/>
    <property type="project" value="TreeGrafter"/>
</dbReference>
<dbReference type="GO" id="GO:0006357">
    <property type="term" value="P:regulation of transcription by RNA polymerase II"/>
    <property type="evidence" value="ECO:0007669"/>
    <property type="project" value="TreeGrafter"/>
</dbReference>
<keyword evidence="2" id="KW-0539">Nucleus</keyword>
<dbReference type="OrthoDB" id="5789213at2759"/>
<keyword evidence="5" id="KW-1185">Reference proteome</keyword>
<dbReference type="InterPro" id="IPR003417">
    <property type="entry name" value="CBF_beta"/>
</dbReference>
<protein>
    <submittedName>
        <fullName evidence="4">Uncharacterized protein</fullName>
    </submittedName>
</protein>
<gene>
    <name evidence="4" type="ORF">CBOVIS_LOCUS9338</name>
</gene>